<proteinExistence type="predicted"/>
<dbReference type="RefSeq" id="WP_345167420.1">
    <property type="nucleotide sequence ID" value="NZ_BAABGX010000002.1"/>
</dbReference>
<feature type="domain" description="ER-bound oxygenase mpaB/mpaB'/Rubber oxygenase catalytic" evidence="1">
    <location>
        <begin position="45"/>
        <end position="190"/>
    </location>
</feature>
<comment type="caution">
    <text evidence="2">The sequence shown here is derived from an EMBL/GenBank/DDBJ whole genome shotgun (WGS) entry which is preliminary data.</text>
</comment>
<protein>
    <recommendedName>
        <fullName evidence="1">ER-bound oxygenase mpaB/mpaB'/Rubber oxygenase catalytic domain-containing protein</fullName>
    </recommendedName>
</protein>
<name>A0ABP8FT82_9BACT</name>
<dbReference type="Proteomes" id="UP001501844">
    <property type="component" value="Unassembled WGS sequence"/>
</dbReference>
<evidence type="ECO:0000313" key="2">
    <source>
        <dbReference type="EMBL" id="GAA4310428.1"/>
    </source>
</evidence>
<dbReference type="EMBL" id="BAABGX010000002">
    <property type="protein sequence ID" value="GAA4310428.1"/>
    <property type="molecule type" value="Genomic_DNA"/>
</dbReference>
<sequence>MQYFVEKESVVREIWGKSDTILFIFAGASAEFALNKAVDWLYFTGKLPADPLGRLFSTVRYARMIVFSSMEEANRAIDTMAKIHAGVEKSRGASIPDWAYRDVLFMLIHYSIASYELLEKKLTEAEKEEVYNVFYRVGTRMGVKELPPTYLEWLPVREAHLQENLQRSEYTYDLFKQYKKHLGAMRFKVLLEGQKLVVPQRVKELLDFSDFSLLTPVVPLYKVSRLMKIDWLLKNILLPADYKDQIDELDVHPS</sequence>
<evidence type="ECO:0000259" key="1">
    <source>
        <dbReference type="Pfam" id="PF09995"/>
    </source>
</evidence>
<gene>
    <name evidence="2" type="ORF">GCM10023183_28340</name>
</gene>
<accession>A0ABP8FT82</accession>
<organism evidence="2 3">
    <name type="scientific">Nibribacter koreensis</name>
    <dbReference type="NCBI Taxonomy" id="1084519"/>
    <lineage>
        <taxon>Bacteria</taxon>
        <taxon>Pseudomonadati</taxon>
        <taxon>Bacteroidota</taxon>
        <taxon>Cytophagia</taxon>
        <taxon>Cytophagales</taxon>
        <taxon>Hymenobacteraceae</taxon>
        <taxon>Nibribacter</taxon>
    </lineage>
</organism>
<keyword evidence="3" id="KW-1185">Reference proteome</keyword>
<evidence type="ECO:0000313" key="3">
    <source>
        <dbReference type="Proteomes" id="UP001501844"/>
    </source>
</evidence>
<dbReference type="Pfam" id="PF09995">
    <property type="entry name" value="MPAB_Lcp_cat"/>
    <property type="match status" value="1"/>
</dbReference>
<dbReference type="InterPro" id="IPR018713">
    <property type="entry name" value="MPAB/Lcp_cat_dom"/>
</dbReference>
<reference evidence="3" key="1">
    <citation type="journal article" date="2019" name="Int. J. Syst. Evol. Microbiol.">
        <title>The Global Catalogue of Microorganisms (GCM) 10K type strain sequencing project: providing services to taxonomists for standard genome sequencing and annotation.</title>
        <authorList>
            <consortium name="The Broad Institute Genomics Platform"/>
            <consortium name="The Broad Institute Genome Sequencing Center for Infectious Disease"/>
            <person name="Wu L."/>
            <person name="Ma J."/>
        </authorList>
    </citation>
    <scope>NUCLEOTIDE SEQUENCE [LARGE SCALE GENOMIC DNA]</scope>
    <source>
        <strain evidence="3">JCM 17917</strain>
    </source>
</reference>